<dbReference type="RefSeq" id="WP_106454936.1">
    <property type="nucleotide sequence ID" value="NZ_PXOH01000001.1"/>
</dbReference>
<dbReference type="Proteomes" id="UP000239001">
    <property type="component" value="Unassembled WGS sequence"/>
</dbReference>
<keyword evidence="3" id="KW-1185">Reference proteome</keyword>
<keyword evidence="1" id="KW-0472">Membrane</keyword>
<evidence type="ECO:0000256" key="1">
    <source>
        <dbReference type="SAM" id="Phobius"/>
    </source>
</evidence>
<keyword evidence="1" id="KW-1133">Transmembrane helix</keyword>
<reference evidence="2 3" key="2">
    <citation type="submission" date="2018-03" db="EMBL/GenBank/DDBJ databases">
        <authorList>
            <person name="Keele B.F."/>
        </authorList>
    </citation>
    <scope>NUCLEOTIDE SEQUENCE [LARGE SCALE GENOMIC DNA]</scope>
    <source>
        <strain evidence="2 3">CCALA 016</strain>
    </source>
</reference>
<dbReference type="AlphaFoldDB" id="A0A2T1M395"/>
<proteinExistence type="predicted"/>
<keyword evidence="1" id="KW-0812">Transmembrane</keyword>
<gene>
    <name evidence="2" type="ORF">C7H19_00560</name>
</gene>
<evidence type="ECO:0000313" key="3">
    <source>
        <dbReference type="Proteomes" id="UP000239001"/>
    </source>
</evidence>
<sequence>MRRRSRKNNLPTQNLDSFLDILTNTVGVLMFVSLFITLITVQTGAIVKTPLVKKSQKQPHFFEINHNRVAYIDDKLVNSQLSQVLENLPSCNEPKPPSAIDESSYQDYLFQLQEYESCRQIMVEQIKSFQTETKFYQVRFVGQDSLLYVPKSEKIGDSMDELKQKDSNFTNLLKSMNPQTEYLAFIVRPDSFATFRAARKQAWDKGFDVGWEPHPQESPIVFGSSGRAIGVQ</sequence>
<feature type="transmembrane region" description="Helical" evidence="1">
    <location>
        <begin position="21"/>
        <end position="41"/>
    </location>
</feature>
<comment type="caution">
    <text evidence="2">The sequence shown here is derived from an EMBL/GenBank/DDBJ whole genome shotgun (WGS) entry which is preliminary data.</text>
</comment>
<reference evidence="2 3" key="1">
    <citation type="submission" date="2018-03" db="EMBL/GenBank/DDBJ databases">
        <title>The ancient ancestry and fast evolution of plastids.</title>
        <authorList>
            <person name="Moore K.R."/>
            <person name="Magnabosco C."/>
            <person name="Momper L."/>
            <person name="Gold D.A."/>
            <person name="Bosak T."/>
            <person name="Fournier G.P."/>
        </authorList>
    </citation>
    <scope>NUCLEOTIDE SEQUENCE [LARGE SCALE GENOMIC DNA]</scope>
    <source>
        <strain evidence="2 3">CCALA 016</strain>
    </source>
</reference>
<accession>A0A2T1M395</accession>
<dbReference type="OrthoDB" id="510916at2"/>
<name>A0A2T1M395_9CHRO</name>
<protein>
    <submittedName>
        <fullName evidence="2">Uncharacterized protein</fullName>
    </submittedName>
</protein>
<dbReference type="EMBL" id="PXOH01000001">
    <property type="protein sequence ID" value="PSF39314.1"/>
    <property type="molecule type" value="Genomic_DNA"/>
</dbReference>
<organism evidence="2 3">
    <name type="scientific">Aphanothece hegewaldii CCALA 016</name>
    <dbReference type="NCBI Taxonomy" id="2107694"/>
    <lineage>
        <taxon>Bacteria</taxon>
        <taxon>Bacillati</taxon>
        <taxon>Cyanobacteriota</taxon>
        <taxon>Cyanophyceae</taxon>
        <taxon>Oscillatoriophycideae</taxon>
        <taxon>Chroococcales</taxon>
        <taxon>Aphanothecaceae</taxon>
        <taxon>Aphanothece</taxon>
    </lineage>
</organism>
<evidence type="ECO:0000313" key="2">
    <source>
        <dbReference type="EMBL" id="PSF39314.1"/>
    </source>
</evidence>